<feature type="domain" description="HTH tetR-type" evidence="3">
    <location>
        <begin position="15"/>
        <end position="75"/>
    </location>
</feature>
<dbReference type="Pfam" id="PF00440">
    <property type="entry name" value="TetR_N"/>
    <property type="match status" value="1"/>
</dbReference>
<dbReference type="Proteomes" id="UP001055200">
    <property type="component" value="Chromosome"/>
</dbReference>
<dbReference type="PROSITE" id="PS50977">
    <property type="entry name" value="HTH_TETR_2"/>
    <property type="match status" value="1"/>
</dbReference>
<keyword evidence="1 2" id="KW-0238">DNA-binding</keyword>
<dbReference type="EMBL" id="CP092365">
    <property type="protein sequence ID" value="ULN51287.1"/>
    <property type="molecule type" value="Genomic_DNA"/>
</dbReference>
<proteinExistence type="predicted"/>
<dbReference type="Gene3D" id="1.10.357.10">
    <property type="entry name" value="Tetracycline Repressor, domain 2"/>
    <property type="match status" value="1"/>
</dbReference>
<accession>A0ABY3TVR7</accession>
<evidence type="ECO:0000259" key="3">
    <source>
        <dbReference type="PROSITE" id="PS50977"/>
    </source>
</evidence>
<keyword evidence="5" id="KW-1185">Reference proteome</keyword>
<evidence type="ECO:0000313" key="4">
    <source>
        <dbReference type="EMBL" id="ULN51287.1"/>
    </source>
</evidence>
<organism evidence="4 5">
    <name type="scientific">Mycolicibacillus parakoreensis</name>
    <dbReference type="NCBI Taxonomy" id="1069221"/>
    <lineage>
        <taxon>Bacteria</taxon>
        <taxon>Bacillati</taxon>
        <taxon>Actinomycetota</taxon>
        <taxon>Actinomycetes</taxon>
        <taxon>Mycobacteriales</taxon>
        <taxon>Mycobacteriaceae</taxon>
        <taxon>Mycolicibacillus</taxon>
    </lineage>
</organism>
<dbReference type="PANTHER" id="PTHR30055:SF226">
    <property type="entry name" value="HTH-TYPE TRANSCRIPTIONAL REGULATOR PKSA"/>
    <property type="match status" value="1"/>
</dbReference>
<evidence type="ECO:0000256" key="1">
    <source>
        <dbReference type="ARBA" id="ARBA00023125"/>
    </source>
</evidence>
<evidence type="ECO:0000256" key="2">
    <source>
        <dbReference type="PROSITE-ProRule" id="PRU00335"/>
    </source>
</evidence>
<dbReference type="InterPro" id="IPR050109">
    <property type="entry name" value="HTH-type_TetR-like_transc_reg"/>
</dbReference>
<gene>
    <name evidence="4" type="ORF">MIU77_10090</name>
</gene>
<feature type="DNA-binding region" description="H-T-H motif" evidence="2">
    <location>
        <begin position="38"/>
        <end position="57"/>
    </location>
</feature>
<protein>
    <submittedName>
        <fullName evidence="4">TetR/AcrR family transcriptional regulator</fullName>
    </submittedName>
</protein>
<dbReference type="InterPro" id="IPR009057">
    <property type="entry name" value="Homeodomain-like_sf"/>
</dbReference>
<name>A0ABY3TVR7_9MYCO</name>
<reference evidence="4" key="1">
    <citation type="submission" date="2022-08" db="EMBL/GenBank/DDBJ databases">
        <title>Complete genome sequence of 14 non-tuberculosis mycobacteria type-strains.</title>
        <authorList>
            <person name="Igarashi Y."/>
            <person name="Osugi A."/>
            <person name="Mitarai S."/>
        </authorList>
    </citation>
    <scope>NUCLEOTIDE SEQUENCE</scope>
    <source>
        <strain evidence="4">DSM 45575</strain>
    </source>
</reference>
<dbReference type="InterPro" id="IPR001647">
    <property type="entry name" value="HTH_TetR"/>
</dbReference>
<dbReference type="RefSeq" id="WP_240169570.1">
    <property type="nucleotide sequence ID" value="NZ_CP092365.1"/>
</dbReference>
<sequence>MTAPEKVTTRGARRMRTRQRILGAAIAEFQRMGMADAEVDTITRAAGVAHGTFYFHFPTKGHVLLAVEQREETRIADAFSRYLHGPHDLVGALTEVAGHVMGLQRQLGPKLFKELLALHFSQSRPESDDWSDHRLIVLLVGEIERARGRGAVHPEVDAFYSAMFFLLGIYGALSAVDRPEIGERVLAALVAAAVRGIEAR</sequence>
<dbReference type="PRINTS" id="PR00455">
    <property type="entry name" value="HTHTETR"/>
</dbReference>
<evidence type="ECO:0000313" key="5">
    <source>
        <dbReference type="Proteomes" id="UP001055200"/>
    </source>
</evidence>
<dbReference type="SUPFAM" id="SSF46689">
    <property type="entry name" value="Homeodomain-like"/>
    <property type="match status" value="1"/>
</dbReference>
<dbReference type="PANTHER" id="PTHR30055">
    <property type="entry name" value="HTH-TYPE TRANSCRIPTIONAL REGULATOR RUTR"/>
    <property type="match status" value="1"/>
</dbReference>